<proteinExistence type="predicted"/>
<dbReference type="Proteomes" id="UP001162156">
    <property type="component" value="Unassembled WGS sequence"/>
</dbReference>
<dbReference type="AlphaFoldDB" id="A0AAV8WSI8"/>
<reference evidence="1" key="1">
    <citation type="journal article" date="2023" name="Insect Mol. Biol.">
        <title>Genome sequencing provides insights into the evolution of gene families encoding plant cell wall-degrading enzymes in longhorned beetles.</title>
        <authorList>
            <person name="Shin N.R."/>
            <person name="Okamura Y."/>
            <person name="Kirsch R."/>
            <person name="Pauchet Y."/>
        </authorList>
    </citation>
    <scope>NUCLEOTIDE SEQUENCE</scope>
    <source>
        <strain evidence="1">RBIC_L_NR</strain>
    </source>
</reference>
<dbReference type="EMBL" id="JANEYF010004975">
    <property type="protein sequence ID" value="KAJ8929522.1"/>
    <property type="molecule type" value="Genomic_DNA"/>
</dbReference>
<accession>A0AAV8WSI8</accession>
<sequence>MRDYISKLKYINGVDPYTLKVGDLTGSLEEILKISKSIVIDYLLFQTSPVANNEIKACKGLDALAQLACKWIE</sequence>
<evidence type="ECO:0000313" key="1">
    <source>
        <dbReference type="EMBL" id="KAJ8929522.1"/>
    </source>
</evidence>
<gene>
    <name evidence="1" type="ORF">NQ314_017780</name>
</gene>
<evidence type="ECO:0000313" key="2">
    <source>
        <dbReference type="Proteomes" id="UP001162156"/>
    </source>
</evidence>
<name>A0AAV8WSI8_9CUCU</name>
<protein>
    <submittedName>
        <fullName evidence="1">Uncharacterized protein</fullName>
    </submittedName>
</protein>
<organism evidence="1 2">
    <name type="scientific">Rhamnusium bicolor</name>
    <dbReference type="NCBI Taxonomy" id="1586634"/>
    <lineage>
        <taxon>Eukaryota</taxon>
        <taxon>Metazoa</taxon>
        <taxon>Ecdysozoa</taxon>
        <taxon>Arthropoda</taxon>
        <taxon>Hexapoda</taxon>
        <taxon>Insecta</taxon>
        <taxon>Pterygota</taxon>
        <taxon>Neoptera</taxon>
        <taxon>Endopterygota</taxon>
        <taxon>Coleoptera</taxon>
        <taxon>Polyphaga</taxon>
        <taxon>Cucujiformia</taxon>
        <taxon>Chrysomeloidea</taxon>
        <taxon>Cerambycidae</taxon>
        <taxon>Lepturinae</taxon>
        <taxon>Rhagiini</taxon>
        <taxon>Rhamnusium</taxon>
    </lineage>
</organism>
<comment type="caution">
    <text evidence="1">The sequence shown here is derived from an EMBL/GenBank/DDBJ whole genome shotgun (WGS) entry which is preliminary data.</text>
</comment>
<keyword evidence="2" id="KW-1185">Reference proteome</keyword>